<dbReference type="Proteomes" id="UP000448943">
    <property type="component" value="Unassembled WGS sequence"/>
</dbReference>
<comment type="function">
    <text evidence="5">Part of the twin-arginine translocation (Tat) system that transports large folded proteins containing a characteristic twin-arginine motif in their signal peptide across membranes.</text>
</comment>
<dbReference type="OrthoDB" id="9777044at2"/>
<comment type="subunit">
    <text evidence="5">Forms a complex with TatA.</text>
</comment>
<sequence>MSSKQDMELVQHLGELRKRIIWVVIVLIVCMVAGFVVAQPIINYLREAAPDISLNAFSPWDAVRIYVNVAFIFALVVSLPFTLFQIWAFVKPGLKPKEQKASLAYVPFAFLMVLVGLCFGYFVVFPLAFMFTSTITESLELIETYGLSQYFSFMFNILIPLAVIFQLPVVVMFLTKIKILNPKLLKKVRKFAYFILVVLGTLVTPPDAITALIVAVPMILLYEFSVLLSKRVYKKQLELDRAWEEEYGEK</sequence>
<dbReference type="GO" id="GO:0009977">
    <property type="term" value="F:proton motive force dependent protein transmembrane transporter activity"/>
    <property type="evidence" value="ECO:0007669"/>
    <property type="project" value="TreeGrafter"/>
</dbReference>
<feature type="transmembrane region" description="Helical" evidence="5">
    <location>
        <begin position="20"/>
        <end position="45"/>
    </location>
</feature>
<dbReference type="GO" id="GO:0033281">
    <property type="term" value="C:TAT protein transport complex"/>
    <property type="evidence" value="ECO:0007669"/>
    <property type="project" value="UniProtKB-UniRule"/>
</dbReference>
<comment type="similarity">
    <text evidence="5">Belongs to the TatC family.</text>
</comment>
<evidence type="ECO:0000256" key="1">
    <source>
        <dbReference type="ARBA" id="ARBA00004141"/>
    </source>
</evidence>
<name>A0A6N9Q072_9BACL</name>
<keyword evidence="5" id="KW-1003">Cell membrane</keyword>
<dbReference type="PRINTS" id="PR01840">
    <property type="entry name" value="TATCFAMILY"/>
</dbReference>
<organism evidence="6 7">
    <name type="scientific">Chengkuizengella marina</name>
    <dbReference type="NCBI Taxonomy" id="2507566"/>
    <lineage>
        <taxon>Bacteria</taxon>
        <taxon>Bacillati</taxon>
        <taxon>Bacillota</taxon>
        <taxon>Bacilli</taxon>
        <taxon>Bacillales</taxon>
        <taxon>Paenibacillaceae</taxon>
        <taxon>Chengkuizengella</taxon>
    </lineage>
</organism>
<gene>
    <name evidence="5 6" type="primary">tatC</name>
    <name evidence="6" type="ORF">ERL59_05940</name>
</gene>
<dbReference type="Pfam" id="PF00902">
    <property type="entry name" value="TatC"/>
    <property type="match status" value="1"/>
</dbReference>
<keyword evidence="2 5" id="KW-0812">Transmembrane</keyword>
<dbReference type="PANTHER" id="PTHR30371:SF4">
    <property type="entry name" value="SEC-INDEPENDENT PROTEIN TRANSLOCASE PROTEIN TATCD"/>
    <property type="match status" value="1"/>
</dbReference>
<keyword evidence="5" id="KW-0813">Transport</keyword>
<evidence type="ECO:0000313" key="6">
    <source>
        <dbReference type="EMBL" id="NBI28492.1"/>
    </source>
</evidence>
<keyword evidence="5" id="KW-0811">Translocation</keyword>
<feature type="transmembrane region" description="Helical" evidence="5">
    <location>
        <begin position="102"/>
        <end position="131"/>
    </location>
</feature>
<dbReference type="GO" id="GO:0065002">
    <property type="term" value="P:intracellular protein transmembrane transport"/>
    <property type="evidence" value="ECO:0007669"/>
    <property type="project" value="TreeGrafter"/>
</dbReference>
<dbReference type="RefSeq" id="WP_160645280.1">
    <property type="nucleotide sequence ID" value="NZ_SIJB01000014.1"/>
</dbReference>
<feature type="transmembrane region" description="Helical" evidence="5">
    <location>
        <begin position="151"/>
        <end position="175"/>
    </location>
</feature>
<comment type="subcellular location">
    <subcellularLocation>
        <location evidence="5">Cell membrane</location>
        <topology evidence="5">Multi-pass membrane protein</topology>
    </subcellularLocation>
    <subcellularLocation>
        <location evidence="1">Membrane</location>
        <topology evidence="1">Multi-pass membrane protein</topology>
    </subcellularLocation>
</comment>
<dbReference type="HAMAP" id="MF_00902">
    <property type="entry name" value="TatC"/>
    <property type="match status" value="1"/>
</dbReference>
<evidence type="ECO:0000256" key="5">
    <source>
        <dbReference type="HAMAP-Rule" id="MF_00902"/>
    </source>
</evidence>
<evidence type="ECO:0000256" key="3">
    <source>
        <dbReference type="ARBA" id="ARBA00022989"/>
    </source>
</evidence>
<keyword evidence="5" id="KW-0653">Protein transport</keyword>
<comment type="caution">
    <text evidence="6">The sequence shown here is derived from an EMBL/GenBank/DDBJ whole genome shotgun (WGS) entry which is preliminary data.</text>
</comment>
<evidence type="ECO:0000313" key="7">
    <source>
        <dbReference type="Proteomes" id="UP000448943"/>
    </source>
</evidence>
<keyword evidence="3 5" id="KW-1133">Transmembrane helix</keyword>
<feature type="transmembrane region" description="Helical" evidence="5">
    <location>
        <begin position="65"/>
        <end position="90"/>
    </location>
</feature>
<keyword evidence="4 5" id="KW-0472">Membrane</keyword>
<evidence type="ECO:0000256" key="2">
    <source>
        <dbReference type="ARBA" id="ARBA00022692"/>
    </source>
</evidence>
<dbReference type="AlphaFoldDB" id="A0A6N9Q072"/>
<evidence type="ECO:0000256" key="4">
    <source>
        <dbReference type="ARBA" id="ARBA00023136"/>
    </source>
</evidence>
<dbReference type="InterPro" id="IPR002033">
    <property type="entry name" value="TatC"/>
</dbReference>
<comment type="caution">
    <text evidence="5">Lacks conserved residue(s) required for the propagation of feature annotation.</text>
</comment>
<keyword evidence="7" id="KW-1185">Reference proteome</keyword>
<reference evidence="6 7" key="1">
    <citation type="submission" date="2019-01" db="EMBL/GenBank/DDBJ databases">
        <title>Chengkuizengella sp. nov., isolated from deep-sea sediment of East Pacific Ocean.</title>
        <authorList>
            <person name="Yang J."/>
            <person name="Lai Q."/>
            <person name="Shao Z."/>
        </authorList>
    </citation>
    <scope>NUCLEOTIDE SEQUENCE [LARGE SCALE GENOMIC DNA]</scope>
    <source>
        <strain evidence="6 7">YPA3-1-1</strain>
    </source>
</reference>
<accession>A0A6N9Q072</accession>
<dbReference type="GO" id="GO:0043953">
    <property type="term" value="P:protein transport by the Tat complex"/>
    <property type="evidence" value="ECO:0007669"/>
    <property type="project" value="UniProtKB-UniRule"/>
</dbReference>
<dbReference type="PROSITE" id="PS01218">
    <property type="entry name" value="TATC"/>
    <property type="match status" value="1"/>
</dbReference>
<dbReference type="EMBL" id="SIJB01000014">
    <property type="protein sequence ID" value="NBI28492.1"/>
    <property type="molecule type" value="Genomic_DNA"/>
</dbReference>
<dbReference type="InterPro" id="IPR019820">
    <property type="entry name" value="Sec-indep_translocase_CS"/>
</dbReference>
<protein>
    <recommendedName>
        <fullName evidence="5">Sec-independent protein translocase protein TatC</fullName>
    </recommendedName>
</protein>
<dbReference type="NCBIfam" id="TIGR00945">
    <property type="entry name" value="tatC"/>
    <property type="match status" value="1"/>
</dbReference>
<dbReference type="PANTHER" id="PTHR30371">
    <property type="entry name" value="SEC-INDEPENDENT PROTEIN TRANSLOCASE PROTEIN TATC"/>
    <property type="match status" value="1"/>
</dbReference>
<proteinExistence type="inferred from homology"/>